<evidence type="ECO:0000256" key="5">
    <source>
        <dbReference type="SAM" id="Phobius"/>
    </source>
</evidence>
<sequence>MRRVGATLGRVLRRHAHFVGPGIMSSVAFMDPGNWATDLSAGAQFGYRLLFVLLLAALIGILLQVLAVRMGVVSGVDLARGTRLLLLPEERSARLTQAPRRRWYKTRLAALWLLYFVAEGAIIATELAELVGSAIALNLLFPALPLWAGVLLTSVDCLLILLVYSEGRSMRVFEAIIALLVFVVMACFGVLLARVDADWGDVFHGYLPSSTVVQSEALYIGVGILGATVMPHALFNASSWATVNRLEYDAEPPRQNEASAAPSPASHWWLVRRFGSLRRSMHRRFESLPSMRLGGPRIPSPDAKAAAPAPSVASIKIHLAHATADIVLSLLCFALVVNSAILIVAAASFYFAPQRQQVGDLFDAFELIKRTVGHSSAILFAVALLAAGQSASLTVTLAGQLVSEGFIHWTTNPFWRRVLTRAIALLPSFTIAAAVGRGGLDRMLVASQVALSMALPFVLVPLLVITSSKTWMTVREARNVGEAEAAAEQAGIKADEPATPAAVKPETPGTPGAVLLPYVASPPPLPPADAEAQERVGRFASPWPVVLLCWLIYALIVLCDGFVVVTSAMGKS</sequence>
<keyword evidence="3 5" id="KW-1133">Transmembrane helix</keyword>
<feature type="transmembrane region" description="Helical" evidence="5">
    <location>
        <begin position="372"/>
        <end position="397"/>
    </location>
</feature>
<feature type="transmembrane region" description="Helical" evidence="5">
    <location>
        <begin position="217"/>
        <end position="235"/>
    </location>
</feature>
<accession>A0A316Z3D4</accession>
<reference evidence="6 7" key="1">
    <citation type="journal article" date="2018" name="Mol. Biol. Evol.">
        <title>Broad Genomic Sampling Reveals a Smut Pathogenic Ancestry of the Fungal Clade Ustilaginomycotina.</title>
        <authorList>
            <person name="Kijpornyongpan T."/>
            <person name="Mondo S.J."/>
            <person name="Barry K."/>
            <person name="Sandor L."/>
            <person name="Lee J."/>
            <person name="Lipzen A."/>
            <person name="Pangilinan J."/>
            <person name="LaButti K."/>
            <person name="Hainaut M."/>
            <person name="Henrissat B."/>
            <person name="Grigoriev I.V."/>
            <person name="Spatafora J.W."/>
            <person name="Aime M.C."/>
        </authorList>
    </citation>
    <scope>NUCLEOTIDE SEQUENCE [LARGE SCALE GENOMIC DNA]</scope>
    <source>
        <strain evidence="6 7">MCA 4186</strain>
    </source>
</reference>
<protein>
    <submittedName>
        <fullName evidence="6">Natural resistance-associated macrophage protein</fullName>
    </submittedName>
</protein>
<feature type="transmembrane region" description="Helical" evidence="5">
    <location>
        <begin position="418"/>
        <end position="437"/>
    </location>
</feature>
<keyword evidence="2 5" id="KW-0812">Transmembrane</keyword>
<feature type="transmembrane region" description="Helical" evidence="5">
    <location>
        <begin position="108"/>
        <end position="124"/>
    </location>
</feature>
<evidence type="ECO:0000313" key="6">
    <source>
        <dbReference type="EMBL" id="PWN96099.1"/>
    </source>
</evidence>
<evidence type="ECO:0000256" key="1">
    <source>
        <dbReference type="ARBA" id="ARBA00004141"/>
    </source>
</evidence>
<feature type="transmembrane region" description="Helical" evidence="5">
    <location>
        <begin position="545"/>
        <end position="569"/>
    </location>
</feature>
<dbReference type="GO" id="GO:0030026">
    <property type="term" value="P:intracellular manganese ion homeostasis"/>
    <property type="evidence" value="ECO:0007669"/>
    <property type="project" value="TreeGrafter"/>
</dbReference>
<evidence type="ECO:0000256" key="2">
    <source>
        <dbReference type="ARBA" id="ARBA00022692"/>
    </source>
</evidence>
<dbReference type="NCBIfam" id="TIGR01197">
    <property type="entry name" value="nramp"/>
    <property type="match status" value="1"/>
</dbReference>
<feature type="transmembrane region" description="Helical" evidence="5">
    <location>
        <begin position="144"/>
        <end position="164"/>
    </location>
</feature>
<evidence type="ECO:0000256" key="3">
    <source>
        <dbReference type="ARBA" id="ARBA00022989"/>
    </source>
</evidence>
<proteinExistence type="predicted"/>
<comment type="subcellular location">
    <subcellularLocation>
        <location evidence="1">Membrane</location>
        <topology evidence="1">Multi-pass membrane protein</topology>
    </subcellularLocation>
</comment>
<dbReference type="Proteomes" id="UP000245946">
    <property type="component" value="Unassembled WGS sequence"/>
</dbReference>
<dbReference type="GO" id="GO:0005886">
    <property type="term" value="C:plasma membrane"/>
    <property type="evidence" value="ECO:0007669"/>
    <property type="project" value="TreeGrafter"/>
</dbReference>
<dbReference type="InterPro" id="IPR001046">
    <property type="entry name" value="NRAMP_fam"/>
</dbReference>
<dbReference type="STRING" id="58919.A0A316Z3D4"/>
<dbReference type="GeneID" id="37268205"/>
<dbReference type="Pfam" id="PF01566">
    <property type="entry name" value="Nramp"/>
    <property type="match status" value="2"/>
</dbReference>
<keyword evidence="7" id="KW-1185">Reference proteome</keyword>
<evidence type="ECO:0000313" key="7">
    <source>
        <dbReference type="Proteomes" id="UP000245946"/>
    </source>
</evidence>
<name>A0A316Z3D4_9BASI</name>
<feature type="transmembrane region" description="Helical" evidence="5">
    <location>
        <begin position="46"/>
        <end position="68"/>
    </location>
</feature>
<dbReference type="OrthoDB" id="409173at2759"/>
<gene>
    <name evidence="6" type="ORF">FA09DRAFT_311353</name>
</gene>
<feature type="transmembrane region" description="Helical" evidence="5">
    <location>
        <begin position="176"/>
        <end position="197"/>
    </location>
</feature>
<dbReference type="EMBL" id="KZ819301">
    <property type="protein sequence ID" value="PWN96099.1"/>
    <property type="molecule type" value="Genomic_DNA"/>
</dbReference>
<dbReference type="PANTHER" id="PTHR11706:SF101">
    <property type="entry name" value="MANGANESE TRANSPORTER SMF1"/>
    <property type="match status" value="1"/>
</dbReference>
<dbReference type="PANTHER" id="PTHR11706">
    <property type="entry name" value="SOLUTE CARRIER PROTEIN FAMILY 11 MEMBER"/>
    <property type="match status" value="1"/>
</dbReference>
<keyword evidence="4 5" id="KW-0472">Membrane</keyword>
<feature type="transmembrane region" description="Helical" evidence="5">
    <location>
        <begin position="326"/>
        <end position="352"/>
    </location>
</feature>
<dbReference type="GO" id="GO:0034755">
    <property type="term" value="P:iron ion transmembrane transport"/>
    <property type="evidence" value="ECO:0007669"/>
    <property type="project" value="TreeGrafter"/>
</dbReference>
<organism evidence="6 7">
    <name type="scientific">Tilletiopsis washingtonensis</name>
    <dbReference type="NCBI Taxonomy" id="58919"/>
    <lineage>
        <taxon>Eukaryota</taxon>
        <taxon>Fungi</taxon>
        <taxon>Dikarya</taxon>
        <taxon>Basidiomycota</taxon>
        <taxon>Ustilaginomycotina</taxon>
        <taxon>Exobasidiomycetes</taxon>
        <taxon>Entylomatales</taxon>
        <taxon>Entylomatales incertae sedis</taxon>
        <taxon>Tilletiopsis</taxon>
    </lineage>
</organism>
<dbReference type="GO" id="GO:0005384">
    <property type="term" value="F:manganese ion transmembrane transporter activity"/>
    <property type="evidence" value="ECO:0007669"/>
    <property type="project" value="TreeGrafter"/>
</dbReference>
<dbReference type="RefSeq" id="XP_025596378.1">
    <property type="nucleotide sequence ID" value="XM_025740659.1"/>
</dbReference>
<dbReference type="GO" id="GO:0015086">
    <property type="term" value="F:cadmium ion transmembrane transporter activity"/>
    <property type="evidence" value="ECO:0007669"/>
    <property type="project" value="TreeGrafter"/>
</dbReference>
<dbReference type="PRINTS" id="PR00447">
    <property type="entry name" value="NATRESASSCMP"/>
</dbReference>
<dbReference type="AlphaFoldDB" id="A0A316Z3D4"/>
<evidence type="ECO:0000256" key="4">
    <source>
        <dbReference type="ARBA" id="ARBA00023136"/>
    </source>
</evidence>
<feature type="transmembrane region" description="Helical" evidence="5">
    <location>
        <begin position="443"/>
        <end position="465"/>
    </location>
</feature>